<protein>
    <submittedName>
        <fullName evidence="2">Uncharacterized protein</fullName>
    </submittedName>
</protein>
<organism evidence="2 3">
    <name type="scientific">Cristinia sonorae</name>
    <dbReference type="NCBI Taxonomy" id="1940300"/>
    <lineage>
        <taxon>Eukaryota</taxon>
        <taxon>Fungi</taxon>
        <taxon>Dikarya</taxon>
        <taxon>Basidiomycota</taxon>
        <taxon>Agaricomycotina</taxon>
        <taxon>Agaricomycetes</taxon>
        <taxon>Agaricomycetidae</taxon>
        <taxon>Agaricales</taxon>
        <taxon>Pleurotineae</taxon>
        <taxon>Stephanosporaceae</taxon>
        <taxon>Cristinia</taxon>
    </lineage>
</organism>
<dbReference type="Proteomes" id="UP000813824">
    <property type="component" value="Unassembled WGS sequence"/>
</dbReference>
<feature type="region of interest" description="Disordered" evidence="1">
    <location>
        <begin position="49"/>
        <end position="146"/>
    </location>
</feature>
<sequence>MFLLRLIVSGAAAVWSIVNMLMTAALSPVHVLDLAAAPSYWYINTPATLNIPRAPPHHRPHPIPSRSRPSMPTPSSPAGTPRRHSLSDPAPPSHSSPASQTRKRASGSRSFRSRSSSSPPLLQEPQASPLGRFPPPNRPRPPPGCS</sequence>
<accession>A0A8K0UTL5</accession>
<evidence type="ECO:0000256" key="1">
    <source>
        <dbReference type="SAM" id="MobiDB-lite"/>
    </source>
</evidence>
<gene>
    <name evidence="2" type="ORF">BXZ70DRAFT_924099</name>
</gene>
<name>A0A8K0UTL5_9AGAR</name>
<evidence type="ECO:0000313" key="3">
    <source>
        <dbReference type="Proteomes" id="UP000813824"/>
    </source>
</evidence>
<evidence type="ECO:0000313" key="2">
    <source>
        <dbReference type="EMBL" id="KAH8104034.1"/>
    </source>
</evidence>
<dbReference type="EMBL" id="JAEVFJ010000006">
    <property type="protein sequence ID" value="KAH8104034.1"/>
    <property type="molecule type" value="Genomic_DNA"/>
</dbReference>
<feature type="compositionally biased region" description="Low complexity" evidence="1">
    <location>
        <begin position="107"/>
        <end position="118"/>
    </location>
</feature>
<feature type="compositionally biased region" description="Pro residues" evidence="1">
    <location>
        <begin position="132"/>
        <end position="146"/>
    </location>
</feature>
<keyword evidence="3" id="KW-1185">Reference proteome</keyword>
<comment type="caution">
    <text evidence="2">The sequence shown here is derived from an EMBL/GenBank/DDBJ whole genome shotgun (WGS) entry which is preliminary data.</text>
</comment>
<dbReference type="AlphaFoldDB" id="A0A8K0UTL5"/>
<proteinExistence type="predicted"/>
<reference evidence="2" key="1">
    <citation type="journal article" date="2021" name="New Phytol.">
        <title>Evolutionary innovations through gain and loss of genes in the ectomycorrhizal Boletales.</title>
        <authorList>
            <person name="Wu G."/>
            <person name="Miyauchi S."/>
            <person name="Morin E."/>
            <person name="Kuo A."/>
            <person name="Drula E."/>
            <person name="Varga T."/>
            <person name="Kohler A."/>
            <person name="Feng B."/>
            <person name="Cao Y."/>
            <person name="Lipzen A."/>
            <person name="Daum C."/>
            <person name="Hundley H."/>
            <person name="Pangilinan J."/>
            <person name="Johnson J."/>
            <person name="Barry K."/>
            <person name="LaButti K."/>
            <person name="Ng V."/>
            <person name="Ahrendt S."/>
            <person name="Min B."/>
            <person name="Choi I.G."/>
            <person name="Park H."/>
            <person name="Plett J.M."/>
            <person name="Magnuson J."/>
            <person name="Spatafora J.W."/>
            <person name="Nagy L.G."/>
            <person name="Henrissat B."/>
            <person name="Grigoriev I.V."/>
            <person name="Yang Z.L."/>
            <person name="Xu J."/>
            <person name="Martin F.M."/>
        </authorList>
    </citation>
    <scope>NUCLEOTIDE SEQUENCE</scope>
    <source>
        <strain evidence="2">KKN 215</strain>
    </source>
</reference>